<organism evidence="1 2">
    <name type="scientific">Aureimonas glaciei</name>
    <dbReference type="NCBI Taxonomy" id="1776957"/>
    <lineage>
        <taxon>Bacteria</taxon>
        <taxon>Pseudomonadati</taxon>
        <taxon>Pseudomonadota</taxon>
        <taxon>Alphaproteobacteria</taxon>
        <taxon>Hyphomicrobiales</taxon>
        <taxon>Aurantimonadaceae</taxon>
        <taxon>Aureimonas</taxon>
    </lineage>
</organism>
<protein>
    <submittedName>
        <fullName evidence="1">Uncharacterized protein</fullName>
    </submittedName>
</protein>
<name>A0A916YHV4_9HYPH</name>
<gene>
    <name evidence="1" type="ORF">GCM10011335_53200</name>
</gene>
<evidence type="ECO:0000313" key="1">
    <source>
        <dbReference type="EMBL" id="GGD43930.1"/>
    </source>
</evidence>
<dbReference type="RefSeq" id="WP_188855471.1">
    <property type="nucleotide sequence ID" value="NZ_BMJJ01000024.1"/>
</dbReference>
<accession>A0A916YHV4</accession>
<dbReference type="AlphaFoldDB" id="A0A916YHV4"/>
<reference evidence="1" key="2">
    <citation type="submission" date="2020-09" db="EMBL/GenBank/DDBJ databases">
        <authorList>
            <person name="Sun Q."/>
            <person name="Zhou Y."/>
        </authorList>
    </citation>
    <scope>NUCLEOTIDE SEQUENCE</scope>
    <source>
        <strain evidence="1">CGMCC 1.15493</strain>
    </source>
</reference>
<dbReference type="Proteomes" id="UP000613160">
    <property type="component" value="Unassembled WGS sequence"/>
</dbReference>
<comment type="caution">
    <text evidence="1">The sequence shown here is derived from an EMBL/GenBank/DDBJ whole genome shotgun (WGS) entry which is preliminary data.</text>
</comment>
<proteinExistence type="predicted"/>
<keyword evidence="2" id="KW-1185">Reference proteome</keyword>
<dbReference type="EMBL" id="BMJJ01000024">
    <property type="protein sequence ID" value="GGD43930.1"/>
    <property type="molecule type" value="Genomic_DNA"/>
</dbReference>
<sequence length="60" mass="6707">MRDFIDGHSLSPDVARTRELTDTLELVRERLEGALNAPAYADEVMALAIIDIDRRIGARP</sequence>
<reference evidence="1" key="1">
    <citation type="journal article" date="2014" name="Int. J. Syst. Evol. Microbiol.">
        <title>Complete genome sequence of Corynebacterium casei LMG S-19264T (=DSM 44701T), isolated from a smear-ripened cheese.</title>
        <authorList>
            <consortium name="US DOE Joint Genome Institute (JGI-PGF)"/>
            <person name="Walter F."/>
            <person name="Albersmeier A."/>
            <person name="Kalinowski J."/>
            <person name="Ruckert C."/>
        </authorList>
    </citation>
    <scope>NUCLEOTIDE SEQUENCE</scope>
    <source>
        <strain evidence="1">CGMCC 1.15493</strain>
    </source>
</reference>
<evidence type="ECO:0000313" key="2">
    <source>
        <dbReference type="Proteomes" id="UP000613160"/>
    </source>
</evidence>